<name>A0A024T8F3_9STRA</name>
<sequence>MGAVLAVVVHGSHVNHRSIFLVATWRAWKCFGKITQPVRRTANDANDVECMSIDGMSRPL</sequence>
<gene>
    <name evidence="1" type="ORF">H310_15301</name>
</gene>
<organism evidence="1">
    <name type="scientific">Aphanomyces invadans</name>
    <dbReference type="NCBI Taxonomy" id="157072"/>
    <lineage>
        <taxon>Eukaryota</taxon>
        <taxon>Sar</taxon>
        <taxon>Stramenopiles</taxon>
        <taxon>Oomycota</taxon>
        <taxon>Saprolegniomycetes</taxon>
        <taxon>Saprolegniales</taxon>
        <taxon>Verrucalvaceae</taxon>
        <taxon>Aphanomyces</taxon>
    </lineage>
</organism>
<protein>
    <submittedName>
        <fullName evidence="1">Uncharacterized protein</fullName>
    </submittedName>
</protein>
<accession>A0A024T8F3</accession>
<evidence type="ECO:0000313" key="1">
    <source>
        <dbReference type="EMBL" id="ETV89861.1"/>
    </source>
</evidence>
<reference evidence="1" key="1">
    <citation type="submission" date="2013-12" db="EMBL/GenBank/DDBJ databases">
        <title>The Genome Sequence of Aphanomyces invadans NJM9701.</title>
        <authorList>
            <consortium name="The Broad Institute Genomics Platform"/>
            <person name="Russ C."/>
            <person name="Tyler B."/>
            <person name="van West P."/>
            <person name="Dieguez-Uribeondo J."/>
            <person name="Young S.K."/>
            <person name="Zeng Q."/>
            <person name="Gargeya S."/>
            <person name="Fitzgerald M."/>
            <person name="Abouelleil A."/>
            <person name="Alvarado L."/>
            <person name="Chapman S.B."/>
            <person name="Gainer-Dewar J."/>
            <person name="Goldberg J."/>
            <person name="Griggs A."/>
            <person name="Gujja S."/>
            <person name="Hansen M."/>
            <person name="Howarth C."/>
            <person name="Imamovic A."/>
            <person name="Ireland A."/>
            <person name="Larimer J."/>
            <person name="McCowan C."/>
            <person name="Murphy C."/>
            <person name="Pearson M."/>
            <person name="Poon T.W."/>
            <person name="Priest M."/>
            <person name="Roberts A."/>
            <person name="Saif S."/>
            <person name="Shea T."/>
            <person name="Sykes S."/>
            <person name="Wortman J."/>
            <person name="Nusbaum C."/>
            <person name="Birren B."/>
        </authorList>
    </citation>
    <scope>NUCLEOTIDE SEQUENCE [LARGE SCALE GENOMIC DNA]</scope>
    <source>
        <strain evidence="1">NJM9701</strain>
    </source>
</reference>
<dbReference type="EMBL" id="KI914268">
    <property type="protein sequence ID" value="ETV89861.1"/>
    <property type="molecule type" value="Genomic_DNA"/>
</dbReference>
<dbReference type="GeneID" id="20092351"/>
<proteinExistence type="predicted"/>
<dbReference type="VEuPathDB" id="FungiDB:H310_15301"/>
<dbReference type="RefSeq" id="XP_008881507.1">
    <property type="nucleotide sequence ID" value="XM_008883285.1"/>
</dbReference>
<dbReference type="AlphaFoldDB" id="A0A024T8F3"/>